<evidence type="ECO:0000256" key="1">
    <source>
        <dbReference type="ARBA" id="ARBA00009902"/>
    </source>
</evidence>
<dbReference type="InterPro" id="IPR001362">
    <property type="entry name" value="Glyco_hydro_32"/>
</dbReference>
<keyword evidence="6" id="KW-0732">Signal</keyword>
<dbReference type="SUPFAM" id="SSF75005">
    <property type="entry name" value="Arabinanase/levansucrase/invertase"/>
    <property type="match status" value="1"/>
</dbReference>
<dbReference type="EMBL" id="DPVG01000110">
    <property type="protein sequence ID" value="HCK23749.1"/>
    <property type="molecule type" value="Genomic_DNA"/>
</dbReference>
<feature type="domain" description="Glycosyl hydrolase family 32 C-terminal" evidence="8">
    <location>
        <begin position="568"/>
        <end position="700"/>
    </location>
</feature>
<feature type="signal peptide" evidence="6">
    <location>
        <begin position="1"/>
        <end position="21"/>
    </location>
</feature>
<dbReference type="GO" id="GO:0005975">
    <property type="term" value="P:carbohydrate metabolic process"/>
    <property type="evidence" value="ECO:0007669"/>
    <property type="project" value="InterPro"/>
</dbReference>
<dbReference type="SUPFAM" id="SSF49899">
    <property type="entry name" value="Concanavalin A-like lectins/glucanases"/>
    <property type="match status" value="1"/>
</dbReference>
<evidence type="ECO:0000313" key="10">
    <source>
        <dbReference type="Proteomes" id="UP000263098"/>
    </source>
</evidence>
<dbReference type="Proteomes" id="UP000263098">
    <property type="component" value="Unassembled WGS sequence"/>
</dbReference>
<comment type="similarity">
    <text evidence="1 5">Belongs to the glycosyl hydrolase 32 family.</text>
</comment>
<keyword evidence="3 5" id="KW-0378">Hydrolase</keyword>
<name>A0A3D2SD49_9BACE</name>
<dbReference type="PANTHER" id="PTHR43101:SF1">
    <property type="entry name" value="BETA-FRUCTOSIDASE"/>
    <property type="match status" value="1"/>
</dbReference>
<dbReference type="GO" id="GO:0004564">
    <property type="term" value="F:beta-fructofuranosidase activity"/>
    <property type="evidence" value="ECO:0007669"/>
    <property type="project" value="UniProtKB-EC"/>
</dbReference>
<dbReference type="InterPro" id="IPR051214">
    <property type="entry name" value="GH32_Enzymes"/>
</dbReference>
<evidence type="ECO:0000259" key="7">
    <source>
        <dbReference type="Pfam" id="PF00251"/>
    </source>
</evidence>
<sequence>MKYLFCFLTICFLFPIKALIAQEKWSFDNTNPLLSDDGNFSLNLHTVKESHEFVDGIVGKAVRTDGYSTYLETIINQPVSSVSGWFALESYPTDTATFIGVQDVLGNSITVSTDRFGDLSIGIGKDSSFVYYSLDTKIKPFKWLHLLLDLNGKAIYLNGKKLISNYWQELLLGNEIQIQVGRDFREKKLWMYNVTSINGLIDEIEIADKPVDVGLLQESIVKHIEKCPVLAIPEIRFAKDFNRPRYHLLPSANWTNETHGLFYYKGKYHIFNQKNASAIFLGQINWGHFTSSNLLYWTEEKPALTPDNAYDKNGIWSGHAVINDDDIPQLIYTAGGDKLGVALAFPKDSSLIEWRKYEGNPVIAQKPTQYTRTDMRDQYVWKEAGTWYMIIGFGIEKINASHGALLLYKSADLKKWDFVHLLFEGNPEVDHSGVFWEMPVFKKMGNKYVLLVNRVPHNGVPARCQYWIGDFKNEKFIPDNLIPQNLEVINRLLSPSVVETPEGDVAAIAIIPDEIGGEATYEQGWAHLYSIPRRWQLKNGKLCQNPHPVMKHLREKYMLYPKRKLTSTKPCVVSRDSHQVEVKMTFYPGDAKRFGFTLCKNPDNSEFSMIYYDVEKQELVLDQTHSSQRAHIPLEIRKDHYQMNKANPVEIHLFIDGSVVEGFINNEDTFTTRIFPLKKNSTQLELFSDGNTTEATAEVWNLKDAKVHMNF</sequence>
<evidence type="ECO:0000313" key="9">
    <source>
        <dbReference type="EMBL" id="HCK23749.1"/>
    </source>
</evidence>
<feature type="chain" id="PRO_5017545424" description="beta-fructofuranosidase" evidence="6">
    <location>
        <begin position="22"/>
        <end position="711"/>
    </location>
</feature>
<evidence type="ECO:0000256" key="4">
    <source>
        <dbReference type="ARBA" id="ARBA00023295"/>
    </source>
</evidence>
<dbReference type="Pfam" id="PF08244">
    <property type="entry name" value="Glyco_hydro_32C"/>
    <property type="match status" value="1"/>
</dbReference>
<dbReference type="InterPro" id="IPR013320">
    <property type="entry name" value="ConA-like_dom_sf"/>
</dbReference>
<dbReference type="Gene3D" id="2.115.10.20">
    <property type="entry name" value="Glycosyl hydrolase domain, family 43"/>
    <property type="match status" value="1"/>
</dbReference>
<dbReference type="InterPro" id="IPR013148">
    <property type="entry name" value="Glyco_hydro_32_N"/>
</dbReference>
<dbReference type="Pfam" id="PF00251">
    <property type="entry name" value="Glyco_hydro_32N"/>
    <property type="match status" value="1"/>
</dbReference>
<evidence type="ECO:0000256" key="5">
    <source>
        <dbReference type="RuleBase" id="RU362110"/>
    </source>
</evidence>
<accession>A0A3D2SD49</accession>
<evidence type="ECO:0000256" key="6">
    <source>
        <dbReference type="SAM" id="SignalP"/>
    </source>
</evidence>
<organism evidence="9 10">
    <name type="scientific">Bacteroides graminisolvens</name>
    <dbReference type="NCBI Taxonomy" id="477666"/>
    <lineage>
        <taxon>Bacteria</taxon>
        <taxon>Pseudomonadati</taxon>
        <taxon>Bacteroidota</taxon>
        <taxon>Bacteroidia</taxon>
        <taxon>Bacteroidales</taxon>
        <taxon>Bacteroidaceae</taxon>
        <taxon>Bacteroides</taxon>
    </lineage>
</organism>
<dbReference type="CDD" id="cd08996">
    <property type="entry name" value="GH32_FFase"/>
    <property type="match status" value="1"/>
</dbReference>
<dbReference type="SMART" id="SM00640">
    <property type="entry name" value="Glyco_32"/>
    <property type="match status" value="1"/>
</dbReference>
<dbReference type="Gene3D" id="2.60.120.200">
    <property type="match status" value="1"/>
</dbReference>
<dbReference type="EC" id="3.2.1.26" evidence="2"/>
<dbReference type="InterPro" id="IPR023296">
    <property type="entry name" value="Glyco_hydro_beta-prop_sf"/>
</dbReference>
<dbReference type="Gene3D" id="2.60.120.560">
    <property type="entry name" value="Exo-inulinase, domain 1"/>
    <property type="match status" value="1"/>
</dbReference>
<evidence type="ECO:0000256" key="3">
    <source>
        <dbReference type="ARBA" id="ARBA00022801"/>
    </source>
</evidence>
<dbReference type="AlphaFoldDB" id="A0A3D2SD49"/>
<dbReference type="PANTHER" id="PTHR43101">
    <property type="entry name" value="BETA-FRUCTOSIDASE"/>
    <property type="match status" value="1"/>
</dbReference>
<evidence type="ECO:0000256" key="2">
    <source>
        <dbReference type="ARBA" id="ARBA00012758"/>
    </source>
</evidence>
<protein>
    <recommendedName>
        <fullName evidence="2">beta-fructofuranosidase</fullName>
        <ecNumber evidence="2">3.2.1.26</ecNumber>
    </recommendedName>
</protein>
<reference evidence="9 10" key="1">
    <citation type="journal article" date="2018" name="Nat. Biotechnol.">
        <title>A standardized bacterial taxonomy based on genome phylogeny substantially revises the tree of life.</title>
        <authorList>
            <person name="Parks D.H."/>
            <person name="Chuvochina M."/>
            <person name="Waite D.W."/>
            <person name="Rinke C."/>
            <person name="Skarshewski A."/>
            <person name="Chaumeil P.A."/>
            <person name="Hugenholtz P."/>
        </authorList>
    </citation>
    <scope>NUCLEOTIDE SEQUENCE [LARGE SCALE GENOMIC DNA]</scope>
    <source>
        <strain evidence="9">UBA9667</strain>
    </source>
</reference>
<feature type="domain" description="Glycosyl hydrolase family 32 N-terminal" evidence="7">
    <location>
        <begin position="247"/>
        <end position="546"/>
    </location>
</feature>
<keyword evidence="4 5" id="KW-0326">Glycosidase</keyword>
<gene>
    <name evidence="9" type="ORF">DHW31_03040</name>
</gene>
<proteinExistence type="inferred from homology"/>
<comment type="caution">
    <text evidence="9">The sequence shown here is derived from an EMBL/GenBank/DDBJ whole genome shotgun (WGS) entry which is preliminary data.</text>
</comment>
<evidence type="ECO:0000259" key="8">
    <source>
        <dbReference type="Pfam" id="PF08244"/>
    </source>
</evidence>
<dbReference type="InterPro" id="IPR013189">
    <property type="entry name" value="Glyco_hydro_32_C"/>
</dbReference>